<feature type="transmembrane region" description="Helical" evidence="1">
    <location>
        <begin position="218"/>
        <end position="236"/>
    </location>
</feature>
<gene>
    <name evidence="2" type="ORF">EV688_10499</name>
</gene>
<evidence type="ECO:0000313" key="3">
    <source>
        <dbReference type="Proteomes" id="UP000294980"/>
    </source>
</evidence>
<keyword evidence="1" id="KW-0812">Transmembrane</keyword>
<protein>
    <submittedName>
        <fullName evidence="2">Uncharacterized protein DUF3667</fullName>
    </submittedName>
</protein>
<evidence type="ECO:0000256" key="1">
    <source>
        <dbReference type="SAM" id="Phobius"/>
    </source>
</evidence>
<feature type="transmembrane region" description="Helical" evidence="1">
    <location>
        <begin position="288"/>
        <end position="306"/>
    </location>
</feature>
<sequence>MSVFTPADWCYLGFSIAASGQRHPARITVTDQSETISTCKNCATALSGPYCHACGQPDRSTIRFFGALVHELFEDVFSFRSRAARTLSALFFRPGFLTCEYIAGRRYRYVPPLRLFLVTSLVCIFFLWLLNLTGGERVISIVPDGAPLESRETEPRDVPTSESEGVEFIDGRVFVNIPWLSPENNRQLEARLQRSAERIQNDPNDFIGDLLEMIPRSMLLLVPLFAFFMRLVYPFAGRYYVEHLIHAVHGHAFLFLAILLLVGLQTAASAASRGGMESLSSLLDGLETALAVWMPVYFLLSLKRVYAQGWALTLWKWMLLSFSYLVLASAAAVAVILLSVLLA</sequence>
<evidence type="ECO:0000313" key="2">
    <source>
        <dbReference type="EMBL" id="TCO76645.1"/>
    </source>
</evidence>
<name>A0A4R2LBH0_9GAMM</name>
<dbReference type="EMBL" id="SLWX01000004">
    <property type="protein sequence ID" value="TCO76645.1"/>
    <property type="molecule type" value="Genomic_DNA"/>
</dbReference>
<feature type="transmembrane region" description="Helical" evidence="1">
    <location>
        <begin position="318"/>
        <end position="342"/>
    </location>
</feature>
<keyword evidence="1" id="KW-1133">Transmembrane helix</keyword>
<dbReference type="AlphaFoldDB" id="A0A4R2LBH0"/>
<keyword evidence="3" id="KW-1185">Reference proteome</keyword>
<proteinExistence type="predicted"/>
<feature type="transmembrane region" description="Helical" evidence="1">
    <location>
        <begin position="113"/>
        <end position="130"/>
    </location>
</feature>
<feature type="transmembrane region" description="Helical" evidence="1">
    <location>
        <begin position="248"/>
        <end position="268"/>
    </location>
</feature>
<accession>A0A4R2LBH0</accession>
<comment type="caution">
    <text evidence="2">The sequence shown here is derived from an EMBL/GenBank/DDBJ whole genome shotgun (WGS) entry which is preliminary data.</text>
</comment>
<dbReference type="Proteomes" id="UP000294980">
    <property type="component" value="Unassembled WGS sequence"/>
</dbReference>
<organism evidence="2 3">
    <name type="scientific">Chromatocurvus halotolerans</name>
    <dbReference type="NCBI Taxonomy" id="1132028"/>
    <lineage>
        <taxon>Bacteria</taxon>
        <taxon>Pseudomonadati</taxon>
        <taxon>Pseudomonadota</taxon>
        <taxon>Gammaproteobacteria</taxon>
        <taxon>Cellvibrionales</taxon>
        <taxon>Halieaceae</taxon>
        <taxon>Chromatocurvus</taxon>
    </lineage>
</organism>
<keyword evidence="1" id="KW-0472">Membrane</keyword>
<reference evidence="2 3" key="1">
    <citation type="submission" date="2019-03" db="EMBL/GenBank/DDBJ databases">
        <title>Genomic Encyclopedia of Type Strains, Phase IV (KMG-IV): sequencing the most valuable type-strain genomes for metagenomic binning, comparative biology and taxonomic classification.</title>
        <authorList>
            <person name="Goeker M."/>
        </authorList>
    </citation>
    <scope>NUCLEOTIDE SEQUENCE [LARGE SCALE GENOMIC DNA]</scope>
    <source>
        <strain evidence="2 3">DSM 23344</strain>
    </source>
</reference>
<dbReference type="InterPro" id="IPR022134">
    <property type="entry name" value="DUF3667"/>
</dbReference>
<dbReference type="RefSeq" id="WP_162883789.1">
    <property type="nucleotide sequence ID" value="NZ_QQSW01000002.1"/>
</dbReference>
<dbReference type="Pfam" id="PF12412">
    <property type="entry name" value="DUF3667"/>
    <property type="match status" value="1"/>
</dbReference>